<dbReference type="InterPro" id="IPR039426">
    <property type="entry name" value="TonB-dep_rcpt-like"/>
</dbReference>
<dbReference type="SUPFAM" id="SSF49464">
    <property type="entry name" value="Carboxypeptidase regulatory domain-like"/>
    <property type="match status" value="1"/>
</dbReference>
<evidence type="ECO:0000256" key="4">
    <source>
        <dbReference type="ARBA" id="ARBA00022692"/>
    </source>
</evidence>
<comment type="subcellular location">
    <subcellularLocation>
        <location evidence="1 7">Cell outer membrane</location>
        <topology evidence="1 7">Multi-pass membrane protein</topology>
    </subcellularLocation>
</comment>
<dbReference type="Pfam" id="PF13715">
    <property type="entry name" value="CarbopepD_reg_2"/>
    <property type="match status" value="1"/>
</dbReference>
<dbReference type="GO" id="GO:0009279">
    <property type="term" value="C:cell outer membrane"/>
    <property type="evidence" value="ECO:0007669"/>
    <property type="project" value="UniProtKB-SubCell"/>
</dbReference>
<evidence type="ECO:0000256" key="6">
    <source>
        <dbReference type="ARBA" id="ARBA00023237"/>
    </source>
</evidence>
<dbReference type="NCBIfam" id="TIGR04056">
    <property type="entry name" value="OMP_RagA_SusC"/>
    <property type="match status" value="1"/>
</dbReference>
<reference evidence="9 10" key="1">
    <citation type="submission" date="2020-09" db="EMBL/GenBank/DDBJ databases">
        <title>TT11 complete genome.</title>
        <authorList>
            <person name="Wu Z."/>
        </authorList>
    </citation>
    <scope>NUCLEOTIDE SEQUENCE [LARGE SCALE GENOMIC DNA]</scope>
    <source>
        <strain evidence="9 10">TT11</strain>
    </source>
</reference>
<evidence type="ECO:0000256" key="2">
    <source>
        <dbReference type="ARBA" id="ARBA00022448"/>
    </source>
</evidence>
<keyword evidence="10" id="KW-1185">Reference proteome</keyword>
<sequence>MGKTNGLKYKNALVSKFDLRTGLAGVALLCCVTQGFAGGLSNTYKEGINNAKVSVLPQEKIDIQGVVKDEKGMPLLGANVLEKGTVNGVQTDFDGNFYLSVSNEKAVLQVSFMGYKTQEIVVGDKTTFEVVLVEDTAALEEVVVVGYGTQSRRTVTSSVASVDVSEAVKAPTSSIAQSLGGRAAGLNANINSAQPGGSVNLQIRGSATGRSPLIVIDGMPTSGFSPTSVGQYGTGSLDGVLSSLNPNDIESIDILKDASATSIYGSKAAGGVILITTKRGKKGGEALTVNVNASSGVQNFYNLPEMLNALDYMNETNRVNYEKWLYDSRQNIYELVPKPNGWTNPGAYTPIYSNAQIAEYENGTKQGTDFLGAVLQTGAVNTYDLSVSASQKNTRFYSSFSAFDQKGVIKNNDYSKYTGRVNVDQSFGDKMTGGVTINFSQINTDNISIGNGGTTENSGILTSALQFDPTLPIRNEDGGYQVNIRQSNFPNPVSYLDITNKTKMERFFANAYLEYKFLPELSLRTQVGFDRNQSESYGYVPTSTIAGLSFNGRADRAGNENTNRQFQALLNYRDTFGDNHHVSGTLGTEYMSYKWENLGVRATNFPYDGVLWNNLGLAADRANVWSGGGSSELISFFAKTSYDFNLKYFVNVNLRVDGSSNFAPNHQYGFFPGISVGWDVTREDFMQGSSNWLNQLKLRAGYGETGNDNIGTAFSDYYAPGANTMWGNQIISGVQLAGLGNPDLKWEKQVDINFGIDFSMFDNRVSGSIEYFNREISRILGQKDLLSSNSIGQVAYNLDAKKRTYGTELTLNTRNVETKDFNWNSTVTFTYYRDQWLKRDPSFVLGINQSPRQYFGEIWRYKSDGLVTLNTTDDLNQIPGTVKILDVNGYLLDADGNRVLDENDKPQYSGAPDGIIDAADLVKVGVNTPYTIGFNNVFNYKNFDLSIYTYGVFNRWKENATEVSYGGPAVNKMLANASNMQTNILDRYNSDNRSGTGVSSLQNYAKYGTGDFFLEEAWFVRVRDITLGYTLPSDILKKIHMNRLRVYGNVMNPFLFTPYTGMDPETDAYIGAYPNQRTFSLGLQLTF</sequence>
<dbReference type="Gene3D" id="2.60.40.1120">
    <property type="entry name" value="Carboxypeptidase-like, regulatory domain"/>
    <property type="match status" value="1"/>
</dbReference>
<dbReference type="Proteomes" id="UP000600588">
    <property type="component" value="Unassembled WGS sequence"/>
</dbReference>
<keyword evidence="9" id="KW-0675">Receptor</keyword>
<organism evidence="9 10">
    <name type="scientific">Aestuariibaculum sediminum</name>
    <dbReference type="NCBI Taxonomy" id="2770637"/>
    <lineage>
        <taxon>Bacteria</taxon>
        <taxon>Pseudomonadati</taxon>
        <taxon>Bacteroidota</taxon>
        <taxon>Flavobacteriia</taxon>
        <taxon>Flavobacteriales</taxon>
        <taxon>Flavobacteriaceae</taxon>
    </lineage>
</organism>
<dbReference type="InterPro" id="IPR008969">
    <property type="entry name" value="CarboxyPept-like_regulatory"/>
</dbReference>
<dbReference type="PROSITE" id="PS52016">
    <property type="entry name" value="TONB_DEPENDENT_REC_3"/>
    <property type="match status" value="1"/>
</dbReference>
<dbReference type="Gene3D" id="2.170.130.10">
    <property type="entry name" value="TonB-dependent receptor, plug domain"/>
    <property type="match status" value="1"/>
</dbReference>
<proteinExistence type="inferred from homology"/>
<dbReference type="RefSeq" id="WP_188230774.1">
    <property type="nucleotide sequence ID" value="NZ_JACVXB010000005.1"/>
</dbReference>
<comment type="similarity">
    <text evidence="7">Belongs to the TonB-dependent receptor family.</text>
</comment>
<keyword evidence="2 7" id="KW-0813">Transport</keyword>
<gene>
    <name evidence="9" type="ORF">ICJ83_12710</name>
</gene>
<dbReference type="AlphaFoldDB" id="A0A8J6Q831"/>
<protein>
    <submittedName>
        <fullName evidence="9">TonB-dependent receptor</fullName>
    </submittedName>
</protein>
<dbReference type="InterPro" id="IPR012910">
    <property type="entry name" value="Plug_dom"/>
</dbReference>
<comment type="caution">
    <text evidence="9">The sequence shown here is derived from an EMBL/GenBank/DDBJ whole genome shotgun (WGS) entry which is preliminary data.</text>
</comment>
<keyword evidence="5 7" id="KW-0472">Membrane</keyword>
<dbReference type="InterPro" id="IPR037066">
    <property type="entry name" value="Plug_dom_sf"/>
</dbReference>
<dbReference type="Pfam" id="PF07715">
    <property type="entry name" value="Plug"/>
    <property type="match status" value="1"/>
</dbReference>
<evidence type="ECO:0000313" key="10">
    <source>
        <dbReference type="Proteomes" id="UP000600588"/>
    </source>
</evidence>
<accession>A0A8J6Q831</accession>
<dbReference type="Gene3D" id="2.40.170.20">
    <property type="entry name" value="TonB-dependent receptor, beta-barrel domain"/>
    <property type="match status" value="1"/>
</dbReference>
<dbReference type="EMBL" id="JACVXB010000005">
    <property type="protein sequence ID" value="MBD0832998.1"/>
    <property type="molecule type" value="Genomic_DNA"/>
</dbReference>
<dbReference type="InterPro" id="IPR036942">
    <property type="entry name" value="Beta-barrel_TonB_sf"/>
</dbReference>
<dbReference type="SUPFAM" id="SSF56935">
    <property type="entry name" value="Porins"/>
    <property type="match status" value="1"/>
</dbReference>
<evidence type="ECO:0000256" key="1">
    <source>
        <dbReference type="ARBA" id="ARBA00004571"/>
    </source>
</evidence>
<keyword evidence="6 7" id="KW-0998">Cell outer membrane</keyword>
<dbReference type="NCBIfam" id="TIGR04057">
    <property type="entry name" value="SusC_RagA_signa"/>
    <property type="match status" value="1"/>
</dbReference>
<evidence type="ECO:0000256" key="5">
    <source>
        <dbReference type="ARBA" id="ARBA00023136"/>
    </source>
</evidence>
<keyword evidence="3 7" id="KW-1134">Transmembrane beta strand</keyword>
<evidence type="ECO:0000313" key="9">
    <source>
        <dbReference type="EMBL" id="MBD0832998.1"/>
    </source>
</evidence>
<evidence type="ECO:0000256" key="7">
    <source>
        <dbReference type="PROSITE-ProRule" id="PRU01360"/>
    </source>
</evidence>
<name>A0A8J6Q831_9FLAO</name>
<evidence type="ECO:0000256" key="3">
    <source>
        <dbReference type="ARBA" id="ARBA00022452"/>
    </source>
</evidence>
<feature type="domain" description="TonB-dependent receptor plug" evidence="8">
    <location>
        <begin position="152"/>
        <end position="272"/>
    </location>
</feature>
<keyword evidence="4 7" id="KW-0812">Transmembrane</keyword>
<evidence type="ECO:0000259" key="8">
    <source>
        <dbReference type="Pfam" id="PF07715"/>
    </source>
</evidence>
<dbReference type="InterPro" id="IPR023996">
    <property type="entry name" value="TonB-dep_OMP_SusC/RagA"/>
</dbReference>
<dbReference type="InterPro" id="IPR023997">
    <property type="entry name" value="TonB-dep_OMP_SusC/RagA_CS"/>
</dbReference>